<gene>
    <name evidence="1" type="ORF">HED64_16730</name>
</gene>
<sequence length="325" mass="35258">MSEQPEQQNPADHEGSAANAEDFGTVSFGRVSGGTLNGLPYLSTLDYHFDDGVPDQQAGGRAFASAITALHGALASYRSVVAALGIDAGRSFIAGNEDSGLFAASDHVQEAFERLGLSHRAWTGHSFLPGPLYRDVPEILDDPVAMAQLLEADEQRADDQASCEPRLDELPVIVIVDEVLHQSQQGILRLDTVRVHSNGVLLEFNYVNLRGAHEDAVAWYRRSNELLSGAELDVELRDPSAENIYPGEINGGDAGSDRACYRLNHRIGIHRALEARELTGSVTVNNLPDADGNNKPLRVDFTLDISSLKDAVPRVRRLGNHEHPA</sequence>
<reference evidence="1 2" key="1">
    <citation type="submission" date="2020-04" db="EMBL/GenBank/DDBJ databases">
        <title>Paeniglutamicibacter sp. ANT13_2, a novel actinomycete isolated from sediment in Antarctica.</title>
        <authorList>
            <person name="Sakdapetsiri C."/>
            <person name="Pinyakong O."/>
        </authorList>
    </citation>
    <scope>NUCLEOTIDE SEQUENCE [LARGE SCALE GENOMIC DNA]</scope>
    <source>
        <strain evidence="1 2">ANT13_2</strain>
    </source>
</reference>
<proteinExistence type="predicted"/>
<evidence type="ECO:0000313" key="1">
    <source>
        <dbReference type="EMBL" id="NKG22346.1"/>
    </source>
</evidence>
<comment type="caution">
    <text evidence="1">The sequence shown here is derived from an EMBL/GenBank/DDBJ whole genome shotgun (WGS) entry which is preliminary data.</text>
</comment>
<dbReference type="Proteomes" id="UP000746595">
    <property type="component" value="Unassembled WGS sequence"/>
</dbReference>
<dbReference type="EMBL" id="JAAWVT010000010">
    <property type="protein sequence ID" value="NKG22346.1"/>
    <property type="molecule type" value="Genomic_DNA"/>
</dbReference>
<keyword evidence="2" id="KW-1185">Reference proteome</keyword>
<protein>
    <submittedName>
        <fullName evidence="1">Uncharacterized protein</fullName>
    </submittedName>
</protein>
<dbReference type="RefSeq" id="WP_168153123.1">
    <property type="nucleotide sequence ID" value="NZ_JAAWVT010000010.1"/>
</dbReference>
<name>A0ABX1G9V1_9MICC</name>
<evidence type="ECO:0000313" key="2">
    <source>
        <dbReference type="Proteomes" id="UP000746595"/>
    </source>
</evidence>
<accession>A0ABX1G9V1</accession>
<organism evidence="1 2">
    <name type="scientific">Paeniglutamicibacter terrestris</name>
    <dbReference type="NCBI Taxonomy" id="2723403"/>
    <lineage>
        <taxon>Bacteria</taxon>
        <taxon>Bacillati</taxon>
        <taxon>Actinomycetota</taxon>
        <taxon>Actinomycetes</taxon>
        <taxon>Micrococcales</taxon>
        <taxon>Micrococcaceae</taxon>
        <taxon>Paeniglutamicibacter</taxon>
    </lineage>
</organism>